<feature type="domain" description="Agenet" evidence="2">
    <location>
        <begin position="7"/>
        <end position="78"/>
    </location>
</feature>
<feature type="domain" description="Agenet" evidence="2">
    <location>
        <begin position="232"/>
        <end position="288"/>
    </location>
</feature>
<feature type="domain" description="Agenet" evidence="2">
    <location>
        <begin position="162"/>
        <end position="230"/>
    </location>
</feature>
<evidence type="ECO:0000256" key="1">
    <source>
        <dbReference type="SAM" id="Phobius"/>
    </source>
</evidence>
<dbReference type="PANTHER" id="PTHR31917:SF147">
    <property type="entry name" value="AGENET DOMAIN-CONTAINING PROTEIN"/>
    <property type="match status" value="1"/>
</dbReference>
<keyword evidence="1" id="KW-0472">Membrane</keyword>
<name>A0A5N6N495_9ASTR</name>
<reference evidence="3 4" key="1">
    <citation type="submission" date="2019-05" db="EMBL/GenBank/DDBJ databases">
        <title>Mikania micrantha, genome provides insights into the molecular mechanism of rapid growth.</title>
        <authorList>
            <person name="Liu B."/>
        </authorList>
    </citation>
    <scope>NUCLEOTIDE SEQUENCE [LARGE SCALE GENOMIC DNA]</scope>
    <source>
        <strain evidence="3">NLD-2019</strain>
        <tissue evidence="3">Leaf</tissue>
    </source>
</reference>
<gene>
    <name evidence="3" type="ORF">E3N88_25105</name>
</gene>
<dbReference type="CDD" id="cd20406">
    <property type="entry name" value="Tudor_Agenet_AtDUF_rpt2_4"/>
    <property type="match status" value="2"/>
</dbReference>
<dbReference type="SMART" id="SM00743">
    <property type="entry name" value="Agenet"/>
    <property type="match status" value="4"/>
</dbReference>
<dbReference type="Gene3D" id="2.30.30.140">
    <property type="match status" value="1"/>
</dbReference>
<evidence type="ECO:0000313" key="3">
    <source>
        <dbReference type="EMBL" id="KAD4384937.1"/>
    </source>
</evidence>
<keyword evidence="1" id="KW-0812">Transmembrane</keyword>
<sequence>MSDDLRSVFKPGTEVEISSNDNGFRGAWYAGTVKKYNSRNKQLIQVEYKTLMADRSGTKPLLETLNVVQLRPLPPREKRDRDFKFSDEVDAYYNDGWWEGVITGVLPGNRYSVFFRATREQLEFSGSELRVHREWFYGNWVPPLEQEAEASISIELNVCDSNKFIKGATVEVCSDEDGFYGAWFTATVLEQLSNGSFKIEYKSLRNDDDTAFLTEIVDTNHIRPCPPKETANHFRLFEEVDALYNDGWWVGVVSKVLSRQKYEVFFRGTNEELVFKQSDLRQHIEWINGKWVSSSSVCNLMHRSNCYFCFLVLWLKSWKETRTGFIAIETACIGLLLLSYASVLLLLFEFVVSPAYKSEL</sequence>
<accession>A0A5N6N495</accession>
<keyword evidence="1" id="KW-1133">Transmembrane helix</keyword>
<dbReference type="CDD" id="cd20405">
    <property type="entry name" value="Tudor_Agenet_AtDUF_rpt1_3"/>
    <property type="match status" value="2"/>
</dbReference>
<evidence type="ECO:0000259" key="2">
    <source>
        <dbReference type="SMART" id="SM00743"/>
    </source>
</evidence>
<comment type="caution">
    <text evidence="3">The sequence shown here is derived from an EMBL/GenBank/DDBJ whole genome shotgun (WGS) entry which is preliminary data.</text>
</comment>
<protein>
    <recommendedName>
        <fullName evidence="2">Agenet domain-containing protein</fullName>
    </recommendedName>
</protein>
<keyword evidence="4" id="KW-1185">Reference proteome</keyword>
<dbReference type="PANTHER" id="PTHR31917">
    <property type="entry name" value="AGENET DOMAIN-CONTAINING PROTEIN-RELATED"/>
    <property type="match status" value="1"/>
</dbReference>
<dbReference type="AlphaFoldDB" id="A0A5N6N495"/>
<dbReference type="EMBL" id="SZYD01000013">
    <property type="protein sequence ID" value="KAD4384937.1"/>
    <property type="molecule type" value="Genomic_DNA"/>
</dbReference>
<organism evidence="3 4">
    <name type="scientific">Mikania micrantha</name>
    <name type="common">bitter vine</name>
    <dbReference type="NCBI Taxonomy" id="192012"/>
    <lineage>
        <taxon>Eukaryota</taxon>
        <taxon>Viridiplantae</taxon>
        <taxon>Streptophyta</taxon>
        <taxon>Embryophyta</taxon>
        <taxon>Tracheophyta</taxon>
        <taxon>Spermatophyta</taxon>
        <taxon>Magnoliopsida</taxon>
        <taxon>eudicotyledons</taxon>
        <taxon>Gunneridae</taxon>
        <taxon>Pentapetalae</taxon>
        <taxon>asterids</taxon>
        <taxon>campanulids</taxon>
        <taxon>Asterales</taxon>
        <taxon>Asteraceae</taxon>
        <taxon>Asteroideae</taxon>
        <taxon>Heliantheae alliance</taxon>
        <taxon>Eupatorieae</taxon>
        <taxon>Mikania</taxon>
    </lineage>
</organism>
<dbReference type="OrthoDB" id="2020707at2759"/>
<dbReference type="Proteomes" id="UP000326396">
    <property type="component" value="Linkage Group LG3"/>
</dbReference>
<feature type="transmembrane region" description="Helical" evidence="1">
    <location>
        <begin position="325"/>
        <end position="348"/>
    </location>
</feature>
<dbReference type="Pfam" id="PF05641">
    <property type="entry name" value="Agenet"/>
    <property type="match status" value="2"/>
</dbReference>
<feature type="domain" description="Agenet" evidence="2">
    <location>
        <begin position="81"/>
        <end position="137"/>
    </location>
</feature>
<evidence type="ECO:0000313" key="4">
    <source>
        <dbReference type="Proteomes" id="UP000326396"/>
    </source>
</evidence>
<proteinExistence type="predicted"/>
<dbReference type="InterPro" id="IPR014002">
    <property type="entry name" value="Agenet_dom_plant"/>
</dbReference>
<dbReference type="InterPro" id="IPR008395">
    <property type="entry name" value="Agenet-like_dom"/>
</dbReference>